<dbReference type="RefSeq" id="YP_009009275.1">
    <property type="nucleotide sequence ID" value="NC_023600.1"/>
</dbReference>
<accession>W8EES2</accession>
<protein>
    <submittedName>
        <fullName evidence="1">Uncharacterized protein</fullName>
    </submittedName>
</protein>
<keyword evidence="2" id="KW-1185">Reference proteome</keyword>
<evidence type="ECO:0000313" key="1">
    <source>
        <dbReference type="EMBL" id="AHJ88575.1"/>
    </source>
</evidence>
<evidence type="ECO:0000313" key="2">
    <source>
        <dbReference type="Proteomes" id="UP000203096"/>
    </source>
</evidence>
<reference evidence="1 2" key="1">
    <citation type="journal article" date="2014" name="Genome Announc.">
        <title>Complete genome sequences of nine mycobacteriophages.</title>
        <authorList>
            <person name="Franceschelli J.J."/>
            <person name="Suarez C.A."/>
            <person name="Teran L."/>
            <person name="Raya R.R."/>
            <person name="Morbidoni H.R."/>
        </authorList>
    </citation>
    <scope>NUCLEOTIDE SEQUENCE [LARGE SCALE GENOMIC DNA]</scope>
</reference>
<name>W8EES2_9CAUD</name>
<dbReference type="EMBL" id="KJ433976">
    <property type="protein sequence ID" value="AHJ88575.1"/>
    <property type="molecule type" value="Genomic_DNA"/>
</dbReference>
<dbReference type="GeneID" id="18505939"/>
<sequence>MTPIPARADVARLNDADAAVRGLAGRSAWVLVFMPPQGRWRLVFDPPSRGDR</sequence>
<dbReference type="KEGG" id="vg:18505939"/>
<gene>
    <name evidence="1" type="ORF">Jolie1_075</name>
</gene>
<organism evidence="1 2">
    <name type="scientific">Mycobacterium phage Julie1</name>
    <dbReference type="NCBI Taxonomy" id="1463812"/>
    <lineage>
        <taxon>Viruses</taxon>
        <taxon>Duplodnaviria</taxon>
        <taxon>Heunggongvirae</taxon>
        <taxon>Uroviricota</taxon>
        <taxon>Caudoviricetes</taxon>
        <taxon>Bclasvirinae</taxon>
        <taxon>Julieunavirus</taxon>
        <taxon>Julieunavirus julie1</taxon>
    </lineage>
</organism>
<proteinExistence type="predicted"/>
<dbReference type="Proteomes" id="UP000203096">
    <property type="component" value="Segment"/>
</dbReference>